<reference evidence="12 13" key="1">
    <citation type="journal article" date="2014" name="Nature">
        <title>The genomic substrate for adaptive radiation in African cichlid fish.</title>
        <authorList>
            <person name="Brawand D."/>
            <person name="Wagner C.E."/>
            <person name="Li Y.I."/>
            <person name="Malinsky M."/>
            <person name="Keller I."/>
            <person name="Fan S."/>
            <person name="Simakov O."/>
            <person name="Ng A.Y."/>
            <person name="Lim Z.W."/>
            <person name="Bezault E."/>
            <person name="Turner-Maier J."/>
            <person name="Johnson J."/>
            <person name="Alcazar R."/>
            <person name="Noh H.J."/>
            <person name="Russell P."/>
            <person name="Aken B."/>
            <person name="Alfoldi J."/>
            <person name="Amemiya C."/>
            <person name="Azzouzi N."/>
            <person name="Baroiller J.F."/>
            <person name="Barloy-Hubler F."/>
            <person name="Berlin A."/>
            <person name="Bloomquist R."/>
            <person name="Carleton K.L."/>
            <person name="Conte M.A."/>
            <person name="D'Cotta H."/>
            <person name="Eshel O."/>
            <person name="Gaffney L."/>
            <person name="Galibert F."/>
            <person name="Gante H.F."/>
            <person name="Gnerre S."/>
            <person name="Greuter L."/>
            <person name="Guyon R."/>
            <person name="Haddad N.S."/>
            <person name="Haerty W."/>
            <person name="Harris R.M."/>
            <person name="Hofmann H.A."/>
            <person name="Hourlier T."/>
            <person name="Hulata G."/>
            <person name="Jaffe D.B."/>
            <person name="Lara M."/>
            <person name="Lee A.P."/>
            <person name="MacCallum I."/>
            <person name="Mwaiko S."/>
            <person name="Nikaido M."/>
            <person name="Nishihara H."/>
            <person name="Ozouf-Costaz C."/>
            <person name="Penman D.J."/>
            <person name="Przybylski D."/>
            <person name="Rakotomanga M."/>
            <person name="Renn S.C.P."/>
            <person name="Ribeiro F.J."/>
            <person name="Ron M."/>
            <person name="Salzburger W."/>
            <person name="Sanchez-Pulido L."/>
            <person name="Santos M.E."/>
            <person name="Searle S."/>
            <person name="Sharpe T."/>
            <person name="Swofford R."/>
            <person name="Tan F.J."/>
            <person name="Williams L."/>
            <person name="Young S."/>
            <person name="Yin S."/>
            <person name="Okada N."/>
            <person name="Kocher T.D."/>
            <person name="Miska E.A."/>
            <person name="Lander E.S."/>
            <person name="Venkatesh B."/>
            <person name="Fernald R.D."/>
            <person name="Meyer A."/>
            <person name="Ponting C.P."/>
            <person name="Streelman J.T."/>
            <person name="Lindblad-Toh K."/>
            <person name="Seehausen O."/>
            <person name="Di Palma F."/>
        </authorList>
    </citation>
    <scope>NUCLEOTIDE SEQUENCE</scope>
</reference>
<dbReference type="PRINTS" id="PR00205">
    <property type="entry name" value="CADHERIN"/>
</dbReference>
<keyword evidence="13" id="KW-1185">Reference proteome</keyword>
<keyword evidence="3" id="KW-0812">Transmembrane</keyword>
<dbReference type="Pfam" id="PF00028">
    <property type="entry name" value="Cadherin"/>
    <property type="match status" value="2"/>
</dbReference>
<keyword evidence="7" id="KW-1133">Transmembrane helix</keyword>
<evidence type="ECO:0000313" key="12">
    <source>
        <dbReference type="Ensembl" id="ENSMZEP00005009086.1"/>
    </source>
</evidence>
<dbReference type="InterPro" id="IPR002126">
    <property type="entry name" value="Cadherin-like_dom"/>
</dbReference>
<proteinExistence type="predicted"/>
<reference evidence="12" key="3">
    <citation type="submission" date="2025-09" db="UniProtKB">
        <authorList>
            <consortium name="Ensembl"/>
        </authorList>
    </citation>
    <scope>IDENTIFICATION</scope>
</reference>
<dbReference type="SUPFAM" id="SSF49313">
    <property type="entry name" value="Cadherin-like"/>
    <property type="match status" value="3"/>
</dbReference>
<evidence type="ECO:0000256" key="5">
    <source>
        <dbReference type="ARBA" id="ARBA00022737"/>
    </source>
</evidence>
<dbReference type="SMART" id="SM00112">
    <property type="entry name" value="CA"/>
    <property type="match status" value="2"/>
</dbReference>
<protein>
    <submittedName>
        <fullName evidence="12">Dachsous cadherin-related 2</fullName>
    </submittedName>
</protein>
<reference evidence="12" key="2">
    <citation type="submission" date="2025-08" db="UniProtKB">
        <authorList>
            <consortium name="Ensembl"/>
        </authorList>
    </citation>
    <scope>IDENTIFICATION</scope>
</reference>
<dbReference type="FunFam" id="2.60.40.60:FF:000020">
    <property type="entry name" value="Dachsous cadherin-related 1b"/>
    <property type="match status" value="1"/>
</dbReference>
<comment type="subcellular location">
    <subcellularLocation>
        <location evidence="1">Membrane</location>
    </subcellularLocation>
</comment>
<dbReference type="GO" id="GO:0005509">
    <property type="term" value="F:calcium ion binding"/>
    <property type="evidence" value="ECO:0007669"/>
    <property type="project" value="UniProtKB-UniRule"/>
</dbReference>
<evidence type="ECO:0000256" key="3">
    <source>
        <dbReference type="ARBA" id="ARBA00022692"/>
    </source>
</evidence>
<dbReference type="GeneTree" id="ENSGT00940000164636"/>
<dbReference type="PROSITE" id="PS00232">
    <property type="entry name" value="CADHERIN_1"/>
    <property type="match status" value="1"/>
</dbReference>
<evidence type="ECO:0000256" key="10">
    <source>
        <dbReference type="PROSITE-ProRule" id="PRU00043"/>
    </source>
</evidence>
<sequence>YALTALAVCLVSLSIRYFSDNINDNIPSFTRKNYHASISEGLPAGAEVLRVSASDPDEGSNGEVTYSLTDDNSQGAFLIDAFTGAIRTTRSLDRESRAQYSLRAVATDGCTQGPLSSLASVTIQVEDKRFCLELVLCNALDRETTESYALTVSVSDRGMPPLNSSTVVIVTVTDCNDNVPVFSSTEYHAQVSENSQLGTKLVQVSAHDPDLGTNGLVRYDIISGNSKGHLKLDPQSGLLVVNNSLDYEKDSKYILTIRASDGGKSSENHKVAFTIVFIAVKCRYMSYQYTRLGQNM</sequence>
<dbReference type="Ensembl" id="ENSMZET00005009435.1">
    <property type="protein sequence ID" value="ENSMZEP00005009086.1"/>
    <property type="gene ID" value="ENSMZEG00005006886.1"/>
</dbReference>
<evidence type="ECO:0000256" key="2">
    <source>
        <dbReference type="ARBA" id="ARBA00022536"/>
    </source>
</evidence>
<dbReference type="GO" id="GO:0009653">
    <property type="term" value="P:anatomical structure morphogenesis"/>
    <property type="evidence" value="ECO:0007669"/>
    <property type="project" value="UniProtKB-ARBA"/>
</dbReference>
<dbReference type="CDD" id="cd11304">
    <property type="entry name" value="Cadherin_repeat"/>
    <property type="match status" value="2"/>
</dbReference>
<keyword evidence="4" id="KW-0732">Signal</keyword>
<dbReference type="GO" id="GO:0007156">
    <property type="term" value="P:homophilic cell adhesion via plasma membrane adhesion molecules"/>
    <property type="evidence" value="ECO:0007669"/>
    <property type="project" value="InterPro"/>
</dbReference>
<dbReference type="Proteomes" id="UP000265160">
    <property type="component" value="LG6"/>
</dbReference>
<dbReference type="PANTHER" id="PTHR24026:SF126">
    <property type="entry name" value="PROTOCADHERIN FAT 4"/>
    <property type="match status" value="1"/>
</dbReference>
<dbReference type="InterPro" id="IPR015919">
    <property type="entry name" value="Cadherin-like_sf"/>
</dbReference>
<dbReference type="PANTHER" id="PTHR24026">
    <property type="entry name" value="FAT ATYPICAL CADHERIN-RELATED"/>
    <property type="match status" value="1"/>
</dbReference>
<evidence type="ECO:0000256" key="7">
    <source>
        <dbReference type="ARBA" id="ARBA00022989"/>
    </source>
</evidence>
<evidence type="ECO:0000313" key="13">
    <source>
        <dbReference type="Proteomes" id="UP000265160"/>
    </source>
</evidence>
<dbReference type="GO" id="GO:0005886">
    <property type="term" value="C:plasma membrane"/>
    <property type="evidence" value="ECO:0007669"/>
    <property type="project" value="UniProtKB-SubCell"/>
</dbReference>
<keyword evidence="6 10" id="KW-0106">Calcium</keyword>
<keyword evidence="9" id="KW-1015">Disulfide bond</keyword>
<dbReference type="Gene3D" id="2.60.40.60">
    <property type="entry name" value="Cadherins"/>
    <property type="match status" value="3"/>
</dbReference>
<evidence type="ECO:0000256" key="1">
    <source>
        <dbReference type="ARBA" id="ARBA00004370"/>
    </source>
</evidence>
<evidence type="ECO:0000256" key="4">
    <source>
        <dbReference type="ARBA" id="ARBA00022729"/>
    </source>
</evidence>
<evidence type="ECO:0000256" key="8">
    <source>
        <dbReference type="ARBA" id="ARBA00023136"/>
    </source>
</evidence>
<feature type="domain" description="Cadherin" evidence="11">
    <location>
        <begin position="30"/>
        <end position="182"/>
    </location>
</feature>
<dbReference type="AlphaFoldDB" id="A0A3P9BH59"/>
<feature type="domain" description="Cadherin" evidence="11">
    <location>
        <begin position="183"/>
        <end position="280"/>
    </location>
</feature>
<evidence type="ECO:0000259" key="11">
    <source>
        <dbReference type="PROSITE" id="PS50268"/>
    </source>
</evidence>
<organism evidence="12 13">
    <name type="scientific">Maylandia zebra</name>
    <name type="common">zebra mbuna</name>
    <dbReference type="NCBI Taxonomy" id="106582"/>
    <lineage>
        <taxon>Eukaryota</taxon>
        <taxon>Metazoa</taxon>
        <taxon>Chordata</taxon>
        <taxon>Craniata</taxon>
        <taxon>Vertebrata</taxon>
        <taxon>Euteleostomi</taxon>
        <taxon>Actinopterygii</taxon>
        <taxon>Neopterygii</taxon>
        <taxon>Teleostei</taxon>
        <taxon>Neoteleostei</taxon>
        <taxon>Acanthomorphata</taxon>
        <taxon>Ovalentaria</taxon>
        <taxon>Cichlomorphae</taxon>
        <taxon>Cichliformes</taxon>
        <taxon>Cichlidae</taxon>
        <taxon>African cichlids</taxon>
        <taxon>Pseudocrenilabrinae</taxon>
        <taxon>Haplochromini</taxon>
        <taxon>Maylandia</taxon>
        <taxon>Maylandia zebra complex</taxon>
    </lineage>
</organism>
<accession>A0A3P9BH59</accession>
<evidence type="ECO:0000256" key="6">
    <source>
        <dbReference type="ARBA" id="ARBA00022837"/>
    </source>
</evidence>
<dbReference type="PROSITE" id="PS50268">
    <property type="entry name" value="CADHERIN_2"/>
    <property type="match status" value="2"/>
</dbReference>
<dbReference type="InterPro" id="IPR020894">
    <property type="entry name" value="Cadherin_CS"/>
</dbReference>
<dbReference type="FunFam" id="2.60.40.60:FF:000013">
    <property type="entry name" value="Cadherin EGF LAG seven-pass G-type receptor"/>
    <property type="match status" value="1"/>
</dbReference>
<name>A0A3P9BH59_9CICH</name>
<keyword evidence="2" id="KW-0245">EGF-like domain</keyword>
<keyword evidence="8" id="KW-0472">Membrane</keyword>
<keyword evidence="5" id="KW-0677">Repeat</keyword>
<evidence type="ECO:0000256" key="9">
    <source>
        <dbReference type="ARBA" id="ARBA00023157"/>
    </source>
</evidence>